<keyword evidence="9 12" id="KW-0648">Protein biosynthesis</keyword>
<reference evidence="15 16" key="1">
    <citation type="journal article" date="2004" name="Genome Res.">
        <title>The complete genome and proteome of Mycoplasma mobile.</title>
        <authorList>
            <person name="Jaffe J.D."/>
            <person name="Stange-Thomann N."/>
            <person name="Smith C."/>
            <person name="DeCaprio D."/>
            <person name="Fisher S."/>
            <person name="Butler J."/>
            <person name="Calvo S."/>
            <person name="Elkins T."/>
            <person name="FitzGerald M.G."/>
            <person name="Hafez N."/>
            <person name="Kodira C.D."/>
            <person name="Major J."/>
            <person name="Wang S."/>
            <person name="Wilkinson J."/>
            <person name="Nicol R."/>
            <person name="Nusbaum C."/>
            <person name="Birren B."/>
            <person name="Berg H.C."/>
            <person name="Church G.M."/>
        </authorList>
    </citation>
    <scope>NUCLEOTIDE SEQUENCE [LARGE SCALE GENOMIC DNA]</scope>
    <source>
        <strain evidence="16">ATCC 43663 / 163K / NCTC 11711</strain>
    </source>
</reference>
<keyword evidence="13" id="KW-1133">Transmembrane helix</keyword>
<evidence type="ECO:0000256" key="3">
    <source>
        <dbReference type="ARBA" id="ARBA00012838"/>
    </source>
</evidence>
<evidence type="ECO:0000256" key="11">
    <source>
        <dbReference type="ARBA" id="ARBA00030904"/>
    </source>
</evidence>
<dbReference type="InterPro" id="IPR023457">
    <property type="entry name" value="Met-tRNA_synth_2"/>
</dbReference>
<dbReference type="Gene3D" id="1.10.730.10">
    <property type="entry name" value="Isoleucyl-tRNA Synthetase, Domain 1"/>
    <property type="match status" value="1"/>
</dbReference>
<accession>Q6KHX5</accession>
<evidence type="ECO:0000256" key="13">
    <source>
        <dbReference type="SAM" id="Phobius"/>
    </source>
</evidence>
<dbReference type="EMBL" id="AE017308">
    <property type="protein sequence ID" value="AAT27801.1"/>
    <property type="molecule type" value="Genomic_DNA"/>
</dbReference>
<evidence type="ECO:0000256" key="9">
    <source>
        <dbReference type="ARBA" id="ARBA00022917"/>
    </source>
</evidence>
<dbReference type="Pfam" id="PF09334">
    <property type="entry name" value="tRNA-synt_1g"/>
    <property type="match status" value="2"/>
</dbReference>
<dbReference type="RefSeq" id="WP_011264835.1">
    <property type="nucleotide sequence ID" value="NC_006908.1"/>
</dbReference>
<dbReference type="CDD" id="cd00814">
    <property type="entry name" value="MetRS_core"/>
    <property type="match status" value="1"/>
</dbReference>
<evidence type="ECO:0000259" key="14">
    <source>
        <dbReference type="Pfam" id="PF09334"/>
    </source>
</evidence>
<evidence type="ECO:0000313" key="15">
    <source>
        <dbReference type="EMBL" id="AAT27801.1"/>
    </source>
</evidence>
<dbReference type="HOGENOM" id="CLU_009710_9_4_14"/>
<dbReference type="InterPro" id="IPR001412">
    <property type="entry name" value="aa-tRNA-synth_I_CS"/>
</dbReference>
<evidence type="ECO:0000256" key="5">
    <source>
        <dbReference type="ARBA" id="ARBA00022490"/>
    </source>
</evidence>
<feature type="domain" description="Methionyl/Leucyl tRNA synthetase" evidence="14">
    <location>
        <begin position="153"/>
        <end position="365"/>
    </location>
</feature>
<keyword evidence="6 12" id="KW-0436">Ligase</keyword>
<keyword evidence="13" id="KW-0472">Membrane</keyword>
<dbReference type="InterPro" id="IPR014729">
    <property type="entry name" value="Rossmann-like_a/b/a_fold"/>
</dbReference>
<dbReference type="Proteomes" id="UP000009072">
    <property type="component" value="Chromosome"/>
</dbReference>
<dbReference type="EC" id="6.1.1.10" evidence="3"/>
<dbReference type="KEGG" id="mmo:MMOB3150"/>
<evidence type="ECO:0000256" key="12">
    <source>
        <dbReference type="RuleBase" id="RU363039"/>
    </source>
</evidence>
<keyword evidence="10 12" id="KW-0030">Aminoacyl-tRNA synthetase</keyword>
<proteinExistence type="inferred from homology"/>
<dbReference type="GO" id="GO:0005737">
    <property type="term" value="C:cytoplasm"/>
    <property type="evidence" value="ECO:0007669"/>
    <property type="project" value="UniProtKB-SubCell"/>
</dbReference>
<evidence type="ECO:0000256" key="1">
    <source>
        <dbReference type="ARBA" id="ARBA00003314"/>
    </source>
</evidence>
<dbReference type="InterPro" id="IPR009080">
    <property type="entry name" value="tRNAsynth_Ia_anticodon-bd"/>
</dbReference>
<keyword evidence="8 12" id="KW-0067">ATP-binding</keyword>
<dbReference type="InterPro" id="IPR041872">
    <property type="entry name" value="Anticodon_Met"/>
</dbReference>
<dbReference type="InterPro" id="IPR014758">
    <property type="entry name" value="Met-tRNA_synth"/>
</dbReference>
<dbReference type="PANTHER" id="PTHR43326:SF1">
    <property type="entry name" value="METHIONINE--TRNA LIGASE, MITOCHONDRIAL"/>
    <property type="match status" value="1"/>
</dbReference>
<keyword evidence="16" id="KW-1185">Reference proteome</keyword>
<gene>
    <name evidence="15" type="primary">metS</name>
    <name evidence="15" type="ordered locus">MMOB3150</name>
</gene>
<keyword evidence="13" id="KW-0812">Transmembrane</keyword>
<dbReference type="GO" id="GO:0005524">
    <property type="term" value="F:ATP binding"/>
    <property type="evidence" value="ECO:0007669"/>
    <property type="project" value="UniProtKB-KW"/>
</dbReference>
<evidence type="ECO:0000256" key="8">
    <source>
        <dbReference type="ARBA" id="ARBA00022840"/>
    </source>
</evidence>
<dbReference type="SUPFAM" id="SSF47323">
    <property type="entry name" value="Anticodon-binding domain of a subclass of class I aminoacyl-tRNA synthetases"/>
    <property type="match status" value="1"/>
</dbReference>
<dbReference type="PRINTS" id="PR01041">
    <property type="entry name" value="TRNASYNTHMET"/>
</dbReference>
<dbReference type="STRING" id="267748.MMOB3150"/>
<dbReference type="PROSITE" id="PS00178">
    <property type="entry name" value="AA_TRNA_LIGASE_I"/>
    <property type="match status" value="1"/>
</dbReference>
<dbReference type="PANTHER" id="PTHR43326">
    <property type="entry name" value="METHIONYL-TRNA SYNTHETASE"/>
    <property type="match status" value="1"/>
</dbReference>
<feature type="transmembrane region" description="Helical" evidence="13">
    <location>
        <begin position="444"/>
        <end position="465"/>
    </location>
</feature>
<name>Q6KHX5_MYCM1</name>
<keyword evidence="5" id="KW-0963">Cytoplasm</keyword>
<evidence type="ECO:0000256" key="6">
    <source>
        <dbReference type="ARBA" id="ARBA00022598"/>
    </source>
</evidence>
<dbReference type="Gene3D" id="3.40.50.620">
    <property type="entry name" value="HUPs"/>
    <property type="match status" value="1"/>
</dbReference>
<comment type="subcellular location">
    <subcellularLocation>
        <location evidence="2">Cytoplasm</location>
    </subcellularLocation>
</comment>
<evidence type="ECO:0000256" key="10">
    <source>
        <dbReference type="ARBA" id="ARBA00023146"/>
    </source>
</evidence>
<dbReference type="GO" id="GO:0004825">
    <property type="term" value="F:methionine-tRNA ligase activity"/>
    <property type="evidence" value="ECO:0007669"/>
    <property type="project" value="UniProtKB-EC"/>
</dbReference>
<comment type="function">
    <text evidence="1">Is required not only for elongation of protein synthesis but also for the initiation of all mRNA translation through initiator tRNA(fMet) aminoacylation.</text>
</comment>
<organism evidence="15 16">
    <name type="scientific">Mycoplasma mobile (strain ATCC 43663 / 163K / NCTC 11711)</name>
    <name type="common">Mesomycoplasma mobile</name>
    <dbReference type="NCBI Taxonomy" id="267748"/>
    <lineage>
        <taxon>Bacteria</taxon>
        <taxon>Bacillati</taxon>
        <taxon>Mycoplasmatota</taxon>
        <taxon>Mycoplasmoidales</taxon>
        <taxon>Metamycoplasmataceae</taxon>
        <taxon>Mesomycoplasma</taxon>
    </lineage>
</organism>
<evidence type="ECO:0000313" key="16">
    <source>
        <dbReference type="Proteomes" id="UP000009072"/>
    </source>
</evidence>
<comment type="similarity">
    <text evidence="12">Belongs to the class-I aminoacyl-tRNA synthetase family.</text>
</comment>
<protein>
    <recommendedName>
        <fullName evidence="4">Methionine--tRNA ligase</fullName>
        <ecNumber evidence="3">6.1.1.10</ecNumber>
    </recommendedName>
    <alternativeName>
        <fullName evidence="11">Methionyl-tRNA synthetase</fullName>
    </alternativeName>
</protein>
<dbReference type="CDD" id="cd07957">
    <property type="entry name" value="Anticodon_Ia_Met"/>
    <property type="match status" value="1"/>
</dbReference>
<dbReference type="InterPro" id="IPR015413">
    <property type="entry name" value="Methionyl/Leucyl_tRNA_Synth"/>
</dbReference>
<sequence length="509" mass="59961">MKKFYISTPIFYPNGDLHLGHLYSMSIAWAIRNYKKLKGYQTLLLTGSDEHGQKIMQSAEKNNLSPKNFVDQQAEKFKSFWKKFDIEYDVFVRTTDKKHNSVIEKILTKLNENNFIYKSFYEGLYSISDEEFLTKTQAKEVNGKFFHPVSNHELKIVKEESYFLKISQFQNWLKKYLEDYPNFISSQKVINELKSTFLNEKLEDLSISRNSFDWGIKFSFDNKHIAYVWVDALFSYLSPLELFLNQEKFNSSWNDDVEKIHVVGKEITRFHGIYWPIMLKMLNLPLPNKILSHGWLITSTGKMSKSKGNIVNPLDLLEEFDSETIKLYLLSAFSINRDGVFDKENIKFFYNSFLANNYGNLISRVSSLFSQNFSSKISWDQNSLDKIDYSILDKIEKSKEDFMSNFDNFEIDKAVEILIKLGNELNGYVDLTKAWLLKDDKKRLATILLILINGIYAMSAYLKIFMPLKIEKIERDFFQQNASLENIENWKKFDDIFIKKIESIFNRIK</sequence>
<dbReference type="GO" id="GO:0006431">
    <property type="term" value="P:methionyl-tRNA aminoacylation"/>
    <property type="evidence" value="ECO:0007669"/>
    <property type="project" value="InterPro"/>
</dbReference>
<dbReference type="InterPro" id="IPR033911">
    <property type="entry name" value="MetRS_core"/>
</dbReference>
<keyword evidence="7 12" id="KW-0547">Nucleotide-binding</keyword>
<dbReference type="SUPFAM" id="SSF52374">
    <property type="entry name" value="Nucleotidylyl transferase"/>
    <property type="match status" value="1"/>
</dbReference>
<dbReference type="Gene3D" id="2.170.220.10">
    <property type="match status" value="1"/>
</dbReference>
<evidence type="ECO:0000256" key="2">
    <source>
        <dbReference type="ARBA" id="ARBA00004496"/>
    </source>
</evidence>
<dbReference type="eggNOG" id="COG0143">
    <property type="taxonomic scope" value="Bacteria"/>
</dbReference>
<evidence type="ECO:0000256" key="4">
    <source>
        <dbReference type="ARBA" id="ARBA00018753"/>
    </source>
</evidence>
<dbReference type="NCBIfam" id="TIGR00398">
    <property type="entry name" value="metG"/>
    <property type="match status" value="1"/>
</dbReference>
<evidence type="ECO:0000256" key="7">
    <source>
        <dbReference type="ARBA" id="ARBA00022741"/>
    </source>
</evidence>
<feature type="domain" description="Methionyl/Leucyl tRNA synthetase" evidence="14">
    <location>
        <begin position="5"/>
        <end position="137"/>
    </location>
</feature>
<dbReference type="AlphaFoldDB" id="Q6KHX5"/>